<evidence type="ECO:0000313" key="1">
    <source>
        <dbReference type="EMBL" id="JAI02288.1"/>
    </source>
</evidence>
<organism evidence="1">
    <name type="scientific">Anguilla anguilla</name>
    <name type="common">European freshwater eel</name>
    <name type="synonym">Muraena anguilla</name>
    <dbReference type="NCBI Taxonomy" id="7936"/>
    <lineage>
        <taxon>Eukaryota</taxon>
        <taxon>Metazoa</taxon>
        <taxon>Chordata</taxon>
        <taxon>Craniata</taxon>
        <taxon>Vertebrata</taxon>
        <taxon>Euteleostomi</taxon>
        <taxon>Actinopterygii</taxon>
        <taxon>Neopterygii</taxon>
        <taxon>Teleostei</taxon>
        <taxon>Anguilliformes</taxon>
        <taxon>Anguillidae</taxon>
        <taxon>Anguilla</taxon>
    </lineage>
</organism>
<protein>
    <submittedName>
        <fullName evidence="1">Uncharacterized protein</fullName>
    </submittedName>
</protein>
<reference evidence="1" key="1">
    <citation type="submission" date="2014-11" db="EMBL/GenBank/DDBJ databases">
        <authorList>
            <person name="Amaro Gonzalez C."/>
        </authorList>
    </citation>
    <scope>NUCLEOTIDE SEQUENCE</scope>
</reference>
<proteinExistence type="predicted"/>
<name>A0A0E9XHU2_ANGAN</name>
<dbReference type="EMBL" id="GBXM01006290">
    <property type="protein sequence ID" value="JAI02288.1"/>
    <property type="molecule type" value="Transcribed_RNA"/>
</dbReference>
<dbReference type="AlphaFoldDB" id="A0A0E9XHU2"/>
<sequence>MFVSRELHNLKHYCFLFKTIHLAYCFRAYLYHR</sequence>
<reference evidence="1" key="2">
    <citation type="journal article" date="2015" name="Fish Shellfish Immunol.">
        <title>Early steps in the European eel (Anguilla anguilla)-Vibrio vulnificus interaction in the gills: Role of the RtxA13 toxin.</title>
        <authorList>
            <person name="Callol A."/>
            <person name="Pajuelo D."/>
            <person name="Ebbesson L."/>
            <person name="Teles M."/>
            <person name="MacKenzie S."/>
            <person name="Amaro C."/>
        </authorList>
    </citation>
    <scope>NUCLEOTIDE SEQUENCE</scope>
</reference>
<accession>A0A0E9XHU2</accession>